<name>A0A1L3SMV1_9HYPH</name>
<protein>
    <recommendedName>
        <fullName evidence="1">PRC-barrel domain-containing protein</fullName>
    </recommendedName>
</protein>
<dbReference type="Pfam" id="PF05239">
    <property type="entry name" value="PRC"/>
    <property type="match status" value="1"/>
</dbReference>
<gene>
    <name evidence="2" type="ORF">BSQ44_04600</name>
</gene>
<dbReference type="EMBL" id="CP018171">
    <property type="protein sequence ID" value="APH70746.1"/>
    <property type="molecule type" value="Genomic_DNA"/>
</dbReference>
<sequence>MGYMIAATDGEIGTVDDLLFDDHDWTIRWLVVDTGTWLSGRKVLLPPEACGEPLAATRELRVNVTRQMVEESPSIDTDAPVSRLQESDVFGYYGWEPYWLGYPYATAAGMPNPVPPESAVGSLEGSDDAIAGAAPRGDPNLRSVSEVTGYYIHASDGDIGHVEDFLLDADSWALRYLIVDTKNWWPGKKTLVSPKSFRRVNWNDGTVSTSLTKDGIKSAPEYDPAQTVDRAYEERYHDYYGYPAYWI</sequence>
<dbReference type="InterPro" id="IPR027275">
    <property type="entry name" value="PRC-brl_dom"/>
</dbReference>
<reference evidence="3" key="1">
    <citation type="submission" date="2016-11" db="EMBL/GenBank/DDBJ databases">
        <title>Mesorhizobium oceanicum sp. nov., isolated from deep seawater in South China Sea.</title>
        <authorList>
            <person name="Fu G.-Y."/>
        </authorList>
    </citation>
    <scope>NUCLEOTIDE SEQUENCE [LARGE SCALE GENOMIC DNA]</scope>
    <source>
        <strain evidence="3">B7</strain>
    </source>
</reference>
<proteinExistence type="predicted"/>
<evidence type="ECO:0000313" key="3">
    <source>
        <dbReference type="Proteomes" id="UP000182840"/>
    </source>
</evidence>
<keyword evidence="3" id="KW-1185">Reference proteome</keyword>
<dbReference type="InterPro" id="IPR011033">
    <property type="entry name" value="PRC_barrel-like_sf"/>
</dbReference>
<dbReference type="Gene3D" id="3.90.50.10">
    <property type="entry name" value="Photosynthetic Reaction Center, subunit H, domain 2"/>
    <property type="match status" value="2"/>
</dbReference>
<dbReference type="GO" id="GO:0019684">
    <property type="term" value="P:photosynthesis, light reaction"/>
    <property type="evidence" value="ECO:0007669"/>
    <property type="project" value="InterPro"/>
</dbReference>
<feature type="domain" description="PRC-barrel" evidence="1">
    <location>
        <begin position="8"/>
        <end position="48"/>
    </location>
</feature>
<dbReference type="Proteomes" id="UP000182840">
    <property type="component" value="Chromosome"/>
</dbReference>
<dbReference type="SUPFAM" id="SSF50346">
    <property type="entry name" value="PRC-barrel domain"/>
    <property type="match status" value="2"/>
</dbReference>
<accession>A0A1L3SMV1</accession>
<dbReference type="STRING" id="1670800.BSQ44_04600"/>
<organism evidence="2 3">
    <name type="scientific">Aquibium oceanicum</name>
    <dbReference type="NCBI Taxonomy" id="1670800"/>
    <lineage>
        <taxon>Bacteria</taxon>
        <taxon>Pseudomonadati</taxon>
        <taxon>Pseudomonadota</taxon>
        <taxon>Alphaproteobacteria</taxon>
        <taxon>Hyphomicrobiales</taxon>
        <taxon>Phyllobacteriaceae</taxon>
        <taxon>Aquibium</taxon>
    </lineage>
</organism>
<dbReference type="InterPro" id="IPR014747">
    <property type="entry name" value="Bac_photo_RC_H_C"/>
</dbReference>
<dbReference type="GO" id="GO:0030077">
    <property type="term" value="C:plasma membrane light-harvesting complex"/>
    <property type="evidence" value="ECO:0007669"/>
    <property type="project" value="InterPro"/>
</dbReference>
<dbReference type="KEGG" id="meso:BSQ44_04600"/>
<dbReference type="AlphaFoldDB" id="A0A1L3SMV1"/>
<evidence type="ECO:0000313" key="2">
    <source>
        <dbReference type="EMBL" id="APH70746.1"/>
    </source>
</evidence>
<evidence type="ECO:0000259" key="1">
    <source>
        <dbReference type="Pfam" id="PF05239"/>
    </source>
</evidence>